<feature type="signal peptide" evidence="7">
    <location>
        <begin position="1"/>
        <end position="20"/>
    </location>
</feature>
<dbReference type="InterPro" id="IPR036961">
    <property type="entry name" value="Kinesin_motor_dom_sf"/>
</dbReference>
<keyword evidence="10" id="KW-1185">Reference proteome</keyword>
<dbReference type="Proteomes" id="UP001303160">
    <property type="component" value="Unassembled WGS sequence"/>
</dbReference>
<name>A0AAN6XAY9_9PEZI</name>
<dbReference type="PROSITE" id="PS00411">
    <property type="entry name" value="KINESIN_MOTOR_1"/>
    <property type="match status" value="1"/>
</dbReference>
<dbReference type="Gene3D" id="3.40.850.10">
    <property type="entry name" value="Kinesin motor domain"/>
    <property type="match status" value="1"/>
</dbReference>
<dbReference type="SUPFAM" id="SSF52540">
    <property type="entry name" value="P-loop containing nucleoside triphosphate hydrolases"/>
    <property type="match status" value="1"/>
</dbReference>
<feature type="compositionally biased region" description="Polar residues" evidence="6">
    <location>
        <begin position="2060"/>
        <end position="2069"/>
    </location>
</feature>
<dbReference type="GO" id="GO:0007018">
    <property type="term" value="P:microtubule-based movement"/>
    <property type="evidence" value="ECO:0007669"/>
    <property type="project" value="InterPro"/>
</dbReference>
<feature type="compositionally biased region" description="Polar residues" evidence="6">
    <location>
        <begin position="1874"/>
        <end position="1883"/>
    </location>
</feature>
<dbReference type="GO" id="GO:0005524">
    <property type="term" value="F:ATP binding"/>
    <property type="evidence" value="ECO:0007669"/>
    <property type="project" value="UniProtKB-UniRule"/>
</dbReference>
<feature type="compositionally biased region" description="Polar residues" evidence="6">
    <location>
        <begin position="1981"/>
        <end position="1990"/>
    </location>
</feature>
<dbReference type="GO" id="GO:0008017">
    <property type="term" value="F:microtubule binding"/>
    <property type="evidence" value="ECO:0007669"/>
    <property type="project" value="InterPro"/>
</dbReference>
<feature type="domain" description="Kinesin motor" evidence="8">
    <location>
        <begin position="1059"/>
        <end position="1429"/>
    </location>
</feature>
<dbReference type="InterPro" id="IPR029018">
    <property type="entry name" value="Hex-like_dom2"/>
</dbReference>
<dbReference type="InterPro" id="IPR019821">
    <property type="entry name" value="Kinesin_motor_CS"/>
</dbReference>
<feature type="compositionally biased region" description="Polar residues" evidence="6">
    <location>
        <begin position="2007"/>
        <end position="2020"/>
    </location>
</feature>
<keyword evidence="4" id="KW-0505">Motor protein</keyword>
<dbReference type="PROSITE" id="PS50067">
    <property type="entry name" value="KINESIN_MOTOR_2"/>
    <property type="match status" value="1"/>
</dbReference>
<accession>A0AAN6XAY9</accession>
<proteinExistence type="inferred from homology"/>
<feature type="compositionally biased region" description="Polar residues" evidence="6">
    <location>
        <begin position="1857"/>
        <end position="1867"/>
    </location>
</feature>
<dbReference type="EMBL" id="MU863964">
    <property type="protein sequence ID" value="KAK4197388.1"/>
    <property type="molecule type" value="Genomic_DNA"/>
</dbReference>
<evidence type="ECO:0000313" key="10">
    <source>
        <dbReference type="Proteomes" id="UP001303160"/>
    </source>
</evidence>
<comment type="caution">
    <text evidence="9">The sequence shown here is derived from an EMBL/GenBank/DDBJ whole genome shotgun (WGS) entry which is preliminary data.</text>
</comment>
<keyword evidence="3 4" id="KW-0067">ATP-binding</keyword>
<keyword evidence="1 4" id="KW-0547">Nucleotide-binding</keyword>
<dbReference type="GO" id="GO:0003777">
    <property type="term" value="F:microtubule motor activity"/>
    <property type="evidence" value="ECO:0007669"/>
    <property type="project" value="InterPro"/>
</dbReference>
<dbReference type="Pfam" id="PF15979">
    <property type="entry name" value="Glyco_hydro_115"/>
    <property type="match status" value="1"/>
</dbReference>
<organism evidence="9 10">
    <name type="scientific">Triangularia verruculosa</name>
    <dbReference type="NCBI Taxonomy" id="2587418"/>
    <lineage>
        <taxon>Eukaryota</taxon>
        <taxon>Fungi</taxon>
        <taxon>Dikarya</taxon>
        <taxon>Ascomycota</taxon>
        <taxon>Pezizomycotina</taxon>
        <taxon>Sordariomycetes</taxon>
        <taxon>Sordariomycetidae</taxon>
        <taxon>Sordariales</taxon>
        <taxon>Podosporaceae</taxon>
        <taxon>Triangularia</taxon>
    </lineage>
</organism>
<dbReference type="PANTHER" id="PTHR37842:SF2">
    <property type="entry name" value="GYLCOSYL HYDROLASE 115 C-TERMINAL DOMAIN-CONTAINING PROTEIN"/>
    <property type="match status" value="1"/>
</dbReference>
<dbReference type="PANTHER" id="PTHR37842">
    <property type="match status" value="1"/>
</dbReference>
<protein>
    <submittedName>
        <fullName evidence="9">Kinesin-like protein 6</fullName>
    </submittedName>
</protein>
<dbReference type="Pfam" id="PF17829">
    <property type="entry name" value="GH115_C"/>
    <property type="match status" value="1"/>
</dbReference>
<keyword evidence="7" id="KW-0732">Signal</keyword>
<dbReference type="InterPro" id="IPR031924">
    <property type="entry name" value="GH115"/>
</dbReference>
<dbReference type="InterPro" id="IPR042301">
    <property type="entry name" value="GH115_sf"/>
</dbReference>
<dbReference type="Gene3D" id="2.60.120.1620">
    <property type="match status" value="1"/>
</dbReference>
<feature type="compositionally biased region" description="Polar residues" evidence="6">
    <location>
        <begin position="1950"/>
        <end position="1960"/>
    </location>
</feature>
<feature type="chain" id="PRO_5042926483" evidence="7">
    <location>
        <begin position="21"/>
        <end position="2140"/>
    </location>
</feature>
<dbReference type="Gene3D" id="1.20.58.2150">
    <property type="match status" value="1"/>
</dbReference>
<dbReference type="CDD" id="cd01370">
    <property type="entry name" value="KISc_KIP3_like"/>
    <property type="match status" value="1"/>
</dbReference>
<reference evidence="9" key="2">
    <citation type="submission" date="2023-05" db="EMBL/GenBank/DDBJ databases">
        <authorList>
            <consortium name="Lawrence Berkeley National Laboratory"/>
            <person name="Steindorff A."/>
            <person name="Hensen N."/>
            <person name="Bonometti L."/>
            <person name="Westerberg I."/>
            <person name="Brannstrom I.O."/>
            <person name="Guillou S."/>
            <person name="Cros-Aarteil S."/>
            <person name="Calhoun S."/>
            <person name="Haridas S."/>
            <person name="Kuo A."/>
            <person name="Mondo S."/>
            <person name="Pangilinan J."/>
            <person name="Riley R."/>
            <person name="Labutti K."/>
            <person name="Andreopoulos B."/>
            <person name="Lipzen A."/>
            <person name="Chen C."/>
            <person name="Yanf M."/>
            <person name="Daum C."/>
            <person name="Ng V."/>
            <person name="Clum A."/>
            <person name="Ohm R."/>
            <person name="Martin F."/>
            <person name="Silar P."/>
            <person name="Natvig D."/>
            <person name="Lalanne C."/>
            <person name="Gautier V."/>
            <person name="Ament-Velasquez S.L."/>
            <person name="Kruys A."/>
            <person name="Hutchinson M.I."/>
            <person name="Powell A.J."/>
            <person name="Barry K."/>
            <person name="Miller A.N."/>
            <person name="Grigoriev I.V."/>
            <person name="Debuchy R."/>
            <person name="Gladieux P."/>
            <person name="Thoren M.H."/>
            <person name="Johannesson H."/>
        </authorList>
    </citation>
    <scope>NUCLEOTIDE SEQUENCE</scope>
    <source>
        <strain evidence="9">CBS 315.58</strain>
    </source>
</reference>
<sequence>MFSTGVKGALWLGFSSVAAALGQERIISPNATGSVLQIAGGSVSTGQILVAPDEHWGVVRAAHDLARDFGRVTGINYTVSNGEANAAPATYTYNPVNNMNNTFFSTLGTANFTGPDFSDPSPADIVIIAGTIGHSSIIDALIASGAIDVSETKGKWEAFTSQVVENPVPGTPKALVIAGADPRGTIYGIYDVSEQIGVSPWYFWADTPPKKSKNLYVIKNKKVQGSPTVKYRGFFLNDEQPALTNWVASHWKDTPYGPGYGPAFYSLIFEVLLRNRANYLWPALWATMFMVDDPGNQPLADAFEIVLGTSHTEPLMRAQNEFGKFYPMPWAYNENNKTIDEYFRYGVQRAKPYARNSLWTVGMRGTGDTHIEGLGVEHIVEMLTILVENQRTIMAEGLEVDDITTVPQAWCLYKEVMTYLFAGLEVPEDITFLWADDNWGNVRRLPLLNETERSGGAGVYYHFDYVGDTRSYKWINTNQLSKTTEQMHLSAARGADRIWIVNVGDMKALEVPISHYFDLAYDYKRWHKDSTEEWARLFATREYGPKHAAHIGDILERYGMLAARRKFELIEPHVYSQINYGEADAVLHQWAELHADAQAVYDDLPAEQQPTYFQTILHPILAGEIVNKIQIGGARNMFYSGQKRNAANKVISEVLSWSSDDANLTRRWDNLLDGKWKHFMDQTHLGFDGYWQQPMRNTLPAMVHVQTDFASLAGHVGIGVEGSNATVQGDDKYHPNSANQVSVPVMEPYGPITRYFDVFSRGTEDCVWNAAPWQPWVKLSQYNGTVGPNTADTRVYITIDWHHPQINSSTVPINVTTPCRGMDRYGFGLPRVNVPVKLRSLPSNFTEGFVESDGHISISGSNFKAIIVPPKEESEWNKNNVTYEVFPRFGRTGSGVGMVPLNTEKLTVETAPALEYDVYFFSNHSAANVTLYISPALNYLGDYNPLEYAVALYPKEGEEKVVNVRPVGPTVGTGMPAGWQSAVADAVWGARNRYTTSIFEVPKEGAYTLKVWALMPGIVLQKVVIDVGGVRESYLGPPESFLVGRDELGSYNGTTFLNEVDTIVRVRPFTIREAAQLVRNDDSTVFLGDGSLAAAPTPKLHQRGLRSVIKVVDDRCLVFDPPEDNPVQKFSRSVVPRGKKVKDQVFAFDRVFDENATQADLYEGTTRGLLDNVLDGYNATVFAYGATGCGKTHTITGTPQSPGIIFLTMQELFEKIQERSDEKHTEITLSYLEIYNETIRDLLLPGGSKQGLMLREDSNQAVSVPGLTSHRPNNVQEVMDMIVQGNEYRTVSPTAANAVSSRSHAVLQINVAQKDRNADINEPHTMATLSIIDLAGSERASATKNRGERLIEGANINKSLLALGSCINALCDPRKKNHVPYRNSKLTRLLKFSLGGNCKTVMIVCVSPSSEHFDETQNTLRYANRAKNIQTKVTRNVFNVNRHVKDFLVKIDEQMAMINELKAQQKDAEKIFFGKFQKQMDKRDGIVKEGVARLRAAYENAAQERQEKVNMMKKLKVFERRCGLLSAWIAAFDTVCDSRGDEGAMPSNLAAMRKTAHGILVELESSRHHIRQKMERSNWERALDSALYHSLGQLPKGDGVVDTSERDALTREAESLKTAFMRDAYWEVLEQDKAGDAAVLQVLMTAQFEILSSLSETLDMSEEEAITHAKGIINRLLETGYSAASHVVKPDGSMMPVELFPPTKRGTPKRKKSLNVHNVKPIPAPLGLAALSTAQQQVPVSPMRASSPRRRKVGTARKGVSFTPAKKKNSVRWRDDETEDGTLADFEKTPQKFSSPAEASLTDTTAKSPPAPPPVPSYLSHPDSPPKEAPAPVPAPTVRDLPNPDDSTFSLPDVSSLHVSKPSTNRFQAGFLSKSRTSQIGTSSPPPPTFSLNLTGSSDIEDKPSPLRSIPVSRAGNSLSPPQYRSPPQPPQPQRLSPSTASRLPRASLGSGSDTESSTLDPLKIRTALHSAKRKERLSLMSGTASSNAKRVSSVGSVSGHRVSLSYSGPSTSAAASNGISRHRRGSAERRKSPPINCSPPGKGGELSFLSLNSAVASAGTNGRLTQGQARRMNMGGSLRLHERNNGGHSPGSSRARQRGPFPGIDGVPLPGIGDGKARRVTIQAFSGQQDSGQGQEAGA</sequence>
<evidence type="ECO:0000256" key="1">
    <source>
        <dbReference type="ARBA" id="ARBA00022741"/>
    </source>
</evidence>
<keyword evidence="2" id="KW-0378">Hydrolase</keyword>
<evidence type="ECO:0000256" key="5">
    <source>
        <dbReference type="SAM" id="Coils"/>
    </source>
</evidence>
<reference evidence="9" key="1">
    <citation type="journal article" date="2023" name="Mol. Phylogenet. Evol.">
        <title>Genome-scale phylogeny and comparative genomics of the fungal order Sordariales.</title>
        <authorList>
            <person name="Hensen N."/>
            <person name="Bonometti L."/>
            <person name="Westerberg I."/>
            <person name="Brannstrom I.O."/>
            <person name="Guillou S."/>
            <person name="Cros-Aarteil S."/>
            <person name="Calhoun S."/>
            <person name="Haridas S."/>
            <person name="Kuo A."/>
            <person name="Mondo S."/>
            <person name="Pangilinan J."/>
            <person name="Riley R."/>
            <person name="LaButti K."/>
            <person name="Andreopoulos B."/>
            <person name="Lipzen A."/>
            <person name="Chen C."/>
            <person name="Yan M."/>
            <person name="Daum C."/>
            <person name="Ng V."/>
            <person name="Clum A."/>
            <person name="Steindorff A."/>
            <person name="Ohm R.A."/>
            <person name="Martin F."/>
            <person name="Silar P."/>
            <person name="Natvig D.O."/>
            <person name="Lalanne C."/>
            <person name="Gautier V."/>
            <person name="Ament-Velasquez S.L."/>
            <person name="Kruys A."/>
            <person name="Hutchinson M.I."/>
            <person name="Powell A.J."/>
            <person name="Barry K."/>
            <person name="Miller A.N."/>
            <person name="Grigoriev I.V."/>
            <person name="Debuchy R."/>
            <person name="Gladieux P."/>
            <person name="Hiltunen Thoren M."/>
            <person name="Johannesson H."/>
        </authorList>
    </citation>
    <scope>NUCLEOTIDE SEQUENCE</scope>
    <source>
        <strain evidence="9">CBS 315.58</strain>
    </source>
</reference>
<feature type="compositionally biased region" description="Pro residues" evidence="6">
    <location>
        <begin position="1924"/>
        <end position="1933"/>
    </location>
</feature>
<evidence type="ECO:0000256" key="4">
    <source>
        <dbReference type="PROSITE-ProRule" id="PRU00283"/>
    </source>
</evidence>
<gene>
    <name evidence="9" type="ORF">QBC40DRAFT_309115</name>
</gene>
<feature type="binding site" evidence="4">
    <location>
        <begin position="1185"/>
        <end position="1192"/>
    </location>
    <ligand>
        <name>ATP</name>
        <dbReference type="ChEBI" id="CHEBI:30616"/>
    </ligand>
</feature>
<dbReference type="Pfam" id="PF00225">
    <property type="entry name" value="Kinesin"/>
    <property type="match status" value="1"/>
</dbReference>
<dbReference type="GO" id="GO:0016787">
    <property type="term" value="F:hydrolase activity"/>
    <property type="evidence" value="ECO:0007669"/>
    <property type="project" value="UniProtKB-KW"/>
</dbReference>
<evidence type="ECO:0000256" key="7">
    <source>
        <dbReference type="SAM" id="SignalP"/>
    </source>
</evidence>
<evidence type="ECO:0000256" key="2">
    <source>
        <dbReference type="ARBA" id="ARBA00022801"/>
    </source>
</evidence>
<evidence type="ECO:0000313" key="9">
    <source>
        <dbReference type="EMBL" id="KAK4197388.1"/>
    </source>
</evidence>
<dbReference type="InterPro" id="IPR001752">
    <property type="entry name" value="Kinesin_motor_dom"/>
</dbReference>
<dbReference type="Gene3D" id="3.20.20.520">
    <property type="entry name" value="Glycosyl hydrolase family 115"/>
    <property type="match status" value="1"/>
</dbReference>
<dbReference type="FunFam" id="3.40.850.10:FF:000053">
    <property type="entry name" value="Kinesin family"/>
    <property type="match status" value="1"/>
</dbReference>
<feature type="compositionally biased region" description="Polar residues" evidence="6">
    <location>
        <begin position="2124"/>
        <end position="2140"/>
    </location>
</feature>
<dbReference type="InterPro" id="IPR041437">
    <property type="entry name" value="GH115_C"/>
</dbReference>
<evidence type="ECO:0000256" key="6">
    <source>
        <dbReference type="SAM" id="MobiDB-lite"/>
    </source>
</evidence>
<dbReference type="SMART" id="SM00129">
    <property type="entry name" value="KISc"/>
    <property type="match status" value="1"/>
</dbReference>
<keyword evidence="5" id="KW-0175">Coiled coil</keyword>
<feature type="region of interest" description="Disordered" evidence="6">
    <location>
        <begin position="1735"/>
        <end position="2047"/>
    </location>
</feature>
<evidence type="ECO:0000256" key="3">
    <source>
        <dbReference type="ARBA" id="ARBA00022840"/>
    </source>
</evidence>
<comment type="similarity">
    <text evidence="4">Belongs to the TRAFAC class myosin-kinesin ATPase superfamily. Kinesin family.</text>
</comment>
<evidence type="ECO:0000259" key="8">
    <source>
        <dbReference type="PROSITE" id="PS50067"/>
    </source>
</evidence>
<dbReference type="InterPro" id="IPR027417">
    <property type="entry name" value="P-loop_NTPase"/>
</dbReference>
<feature type="region of interest" description="Disordered" evidence="6">
    <location>
        <begin position="2060"/>
        <end position="2140"/>
    </location>
</feature>
<dbReference type="PRINTS" id="PR00380">
    <property type="entry name" value="KINESINHEAVY"/>
</dbReference>
<feature type="coiled-coil region" evidence="5">
    <location>
        <begin position="1451"/>
        <end position="1521"/>
    </location>
</feature>
<dbReference type="Gene3D" id="3.30.379.10">
    <property type="entry name" value="Chitobiase/beta-hexosaminidase domain 2-like"/>
    <property type="match status" value="1"/>
</dbReference>
<feature type="compositionally biased region" description="Low complexity" evidence="6">
    <location>
        <begin position="1991"/>
        <end position="2006"/>
    </location>
</feature>